<name>A0ABS7YTL2_9VIBR</name>
<dbReference type="Pfam" id="PF11391">
    <property type="entry name" value="DUF2798"/>
    <property type="match status" value="1"/>
</dbReference>
<dbReference type="Proteomes" id="UP001199044">
    <property type="component" value="Unassembled WGS sequence"/>
</dbReference>
<comment type="caution">
    <text evidence="2">The sequence shown here is derived from an EMBL/GenBank/DDBJ whole genome shotgun (WGS) entry which is preliminary data.</text>
</comment>
<evidence type="ECO:0000256" key="1">
    <source>
        <dbReference type="SAM" id="Phobius"/>
    </source>
</evidence>
<keyword evidence="1" id="KW-0472">Membrane</keyword>
<gene>
    <name evidence="2" type="ORF">LDJ79_19545</name>
</gene>
<keyword evidence="1" id="KW-1133">Transmembrane helix</keyword>
<reference evidence="3" key="1">
    <citation type="submission" date="2023-07" db="EMBL/GenBank/DDBJ databases">
        <title>Molecular identification of indigenous halophilic bacteria isolated from red sea cost, biodegradation of synthetic dyes and assessment of degraded metabolite toxicity.</title>
        <authorList>
            <person name="Chaieb K."/>
            <person name="Altayb H.N."/>
        </authorList>
    </citation>
    <scope>NUCLEOTIDE SEQUENCE [LARGE SCALE GENOMIC DNA]</scope>
    <source>
        <strain evidence="3">K20</strain>
    </source>
</reference>
<evidence type="ECO:0000313" key="2">
    <source>
        <dbReference type="EMBL" id="MCA2018322.1"/>
    </source>
</evidence>
<dbReference type="InterPro" id="IPR021529">
    <property type="entry name" value="DUF2798"/>
</dbReference>
<dbReference type="EMBL" id="JAIWIU010000163">
    <property type="protein sequence ID" value="MCA2018322.1"/>
    <property type="molecule type" value="Genomic_DNA"/>
</dbReference>
<proteinExistence type="predicted"/>
<feature type="transmembrane region" description="Helical" evidence="1">
    <location>
        <begin position="40"/>
        <end position="60"/>
    </location>
</feature>
<evidence type="ECO:0000313" key="3">
    <source>
        <dbReference type="Proteomes" id="UP001199044"/>
    </source>
</evidence>
<dbReference type="RefSeq" id="WP_068716127.1">
    <property type="nucleotide sequence ID" value="NZ_AP014636.1"/>
</dbReference>
<keyword evidence="3" id="KW-1185">Reference proteome</keyword>
<organism evidence="2 3">
    <name type="scientific">Vibrio tritonius</name>
    <dbReference type="NCBI Taxonomy" id="1435069"/>
    <lineage>
        <taxon>Bacteria</taxon>
        <taxon>Pseudomonadati</taxon>
        <taxon>Pseudomonadota</taxon>
        <taxon>Gammaproteobacteria</taxon>
        <taxon>Vibrionales</taxon>
        <taxon>Vibrionaceae</taxon>
        <taxon>Vibrio</taxon>
    </lineage>
</organism>
<protein>
    <submittedName>
        <fullName evidence="2">DUF2798 domain-containing protein</fullName>
    </submittedName>
</protein>
<accession>A0ABS7YTL2</accession>
<feature type="transmembrane region" description="Helical" evidence="1">
    <location>
        <begin position="7"/>
        <end position="28"/>
    </location>
</feature>
<keyword evidence="1" id="KW-0812">Transmembrane</keyword>
<sequence length="72" mass="8335">MNQKQFWLSAIFSSLVMGTIMSGVLSGYRIGFDWPQWKENWQTGFCVAWPLALFLNLTILPKVRQLANWLGK</sequence>